<evidence type="ECO:0000313" key="1">
    <source>
        <dbReference type="EMBL" id="PNL62178.1"/>
    </source>
</evidence>
<dbReference type="EMBL" id="NBTX02000004">
    <property type="protein sequence ID" value="PNL62178.1"/>
    <property type="molecule type" value="Genomic_DNA"/>
</dbReference>
<evidence type="ECO:0000313" key="2">
    <source>
        <dbReference type="Proteomes" id="UP000192511"/>
    </source>
</evidence>
<comment type="caution">
    <text evidence="1">The sequence shown here is derived from an EMBL/GenBank/DDBJ whole genome shotgun (WGS) entry which is preliminary data.</text>
</comment>
<evidence type="ECO:0008006" key="3">
    <source>
        <dbReference type="Google" id="ProtNLM"/>
    </source>
</evidence>
<dbReference type="Proteomes" id="UP000192511">
    <property type="component" value="Unassembled WGS sequence"/>
</dbReference>
<reference evidence="1" key="1">
    <citation type="submission" date="2017-12" db="EMBL/GenBank/DDBJ databases">
        <title>FDA dAtabase for Regulatory Grade micrObial Sequences (FDA-ARGOS): Supporting development and validation of Infectious Disease Dx tests.</title>
        <authorList>
            <person name="Kerrigan L."/>
            <person name="Tallon L.J."/>
            <person name="Sadzewicz L."/>
            <person name="Sengamalay N."/>
            <person name="Ott S."/>
            <person name="Godinez A."/>
            <person name="Nagaraj S."/>
            <person name="Vavikolanu K."/>
            <person name="Vyas G."/>
            <person name="Nadendla S."/>
            <person name="Aluvathingal J."/>
            <person name="Sichtig H."/>
        </authorList>
    </citation>
    <scope>NUCLEOTIDE SEQUENCE [LARGE SCALE GENOMIC DNA]</scope>
    <source>
        <strain evidence="1">FDAARGOS_200</strain>
    </source>
</reference>
<keyword evidence="2" id="KW-1185">Reference proteome</keyword>
<name>A0AAX0WVT1_9GAMM</name>
<gene>
    <name evidence="1" type="ORF">A6J39_013665</name>
</gene>
<sequence>MIPKIFNYLKHKYPLWHTRHRSALNAMSHSMAALAAYTIEPLKLSTVKPLTKEPALLTAN</sequence>
<proteinExistence type="predicted"/>
<accession>A0AAX0WVT1</accession>
<organism evidence="1 2">
    <name type="scientific">Legionella anisa</name>
    <dbReference type="NCBI Taxonomy" id="28082"/>
    <lineage>
        <taxon>Bacteria</taxon>
        <taxon>Pseudomonadati</taxon>
        <taxon>Pseudomonadota</taxon>
        <taxon>Gammaproteobacteria</taxon>
        <taxon>Legionellales</taxon>
        <taxon>Legionellaceae</taxon>
        <taxon>Legionella</taxon>
    </lineage>
</organism>
<dbReference type="AlphaFoldDB" id="A0AAX0WVT1"/>
<protein>
    <recommendedName>
        <fullName evidence="3">Transposase</fullName>
    </recommendedName>
</protein>